<accession>X1FWX4</accession>
<gene>
    <name evidence="1" type="ORF">S03H2_20433</name>
</gene>
<sequence>MDLFDHLPEMEDRLIIGLDQEPRCKPMTVPIATGEMD</sequence>
<feature type="non-terminal residue" evidence="1">
    <location>
        <position position="37"/>
    </location>
</feature>
<protein>
    <submittedName>
        <fullName evidence="1">Uncharacterized protein</fullName>
    </submittedName>
</protein>
<reference evidence="1" key="1">
    <citation type="journal article" date="2014" name="Front. Microbiol.">
        <title>High frequency of phylogenetically diverse reductive dehalogenase-homologous genes in deep subseafloor sedimentary metagenomes.</title>
        <authorList>
            <person name="Kawai M."/>
            <person name="Futagami T."/>
            <person name="Toyoda A."/>
            <person name="Takaki Y."/>
            <person name="Nishi S."/>
            <person name="Hori S."/>
            <person name="Arai W."/>
            <person name="Tsubouchi T."/>
            <person name="Morono Y."/>
            <person name="Uchiyama I."/>
            <person name="Ito T."/>
            <person name="Fujiyama A."/>
            <person name="Inagaki F."/>
            <person name="Takami H."/>
        </authorList>
    </citation>
    <scope>NUCLEOTIDE SEQUENCE</scope>
    <source>
        <strain evidence="1">Expedition CK06-06</strain>
    </source>
</reference>
<evidence type="ECO:0000313" key="1">
    <source>
        <dbReference type="EMBL" id="GAH37045.1"/>
    </source>
</evidence>
<organism evidence="1">
    <name type="scientific">marine sediment metagenome</name>
    <dbReference type="NCBI Taxonomy" id="412755"/>
    <lineage>
        <taxon>unclassified sequences</taxon>
        <taxon>metagenomes</taxon>
        <taxon>ecological metagenomes</taxon>
    </lineage>
</organism>
<dbReference type="AlphaFoldDB" id="X1FWX4"/>
<dbReference type="EMBL" id="BARU01010769">
    <property type="protein sequence ID" value="GAH37045.1"/>
    <property type="molecule type" value="Genomic_DNA"/>
</dbReference>
<comment type="caution">
    <text evidence="1">The sequence shown here is derived from an EMBL/GenBank/DDBJ whole genome shotgun (WGS) entry which is preliminary data.</text>
</comment>
<name>X1FWX4_9ZZZZ</name>
<proteinExistence type="predicted"/>